<proteinExistence type="predicted"/>
<gene>
    <name evidence="1" type="ORF">SAMN05444141_11232</name>
</gene>
<evidence type="ECO:0000313" key="2">
    <source>
        <dbReference type="Proteomes" id="UP000183371"/>
    </source>
</evidence>
<name>A0A1I7DWQ6_9HYPH</name>
<keyword evidence="2" id="KW-1185">Reference proteome</keyword>
<reference evidence="2" key="1">
    <citation type="submission" date="2016-10" db="EMBL/GenBank/DDBJ databases">
        <authorList>
            <person name="Varghese N."/>
            <person name="Submissions S."/>
        </authorList>
    </citation>
    <scope>NUCLEOTIDE SEQUENCE [LARGE SCALE GENOMIC DNA]</scope>
    <source>
        <strain evidence="2">DSM 17465</strain>
    </source>
</reference>
<dbReference type="AlphaFoldDB" id="A0A1I7DWQ6"/>
<sequence length="69" mass="7356">MRDNIYLASGCGGTPPEFPNHGIEKPGEMFGRAVLHSVVLLLVQLCCVTHGEEEAFAAGIVYAVIVGRD</sequence>
<dbReference type="EMBL" id="FPBD01000012">
    <property type="protein sequence ID" value="SFU16091.1"/>
    <property type="molecule type" value="Genomic_DNA"/>
</dbReference>
<dbReference type="Proteomes" id="UP000183371">
    <property type="component" value="Unassembled WGS sequence"/>
</dbReference>
<accession>A0A1I7DWQ6</accession>
<organism evidence="1 2">
    <name type="scientific">Pseudovibrio denitrificans</name>
    <dbReference type="NCBI Taxonomy" id="258256"/>
    <lineage>
        <taxon>Bacteria</taxon>
        <taxon>Pseudomonadati</taxon>
        <taxon>Pseudomonadota</taxon>
        <taxon>Alphaproteobacteria</taxon>
        <taxon>Hyphomicrobiales</taxon>
        <taxon>Stappiaceae</taxon>
        <taxon>Pseudovibrio</taxon>
    </lineage>
</organism>
<evidence type="ECO:0000313" key="1">
    <source>
        <dbReference type="EMBL" id="SFU16091.1"/>
    </source>
</evidence>
<protein>
    <submittedName>
        <fullName evidence="1">Uncharacterized protein</fullName>
    </submittedName>
</protein>